<keyword evidence="2" id="KW-0812">Transmembrane</keyword>
<keyword evidence="4" id="KW-0472">Membrane</keyword>
<sequence length="67" mass="7563">MADSRKVKASYPLDTIRRRMMMASGPGVNYKSMFDAGSNLPALVYCLYDKLSKFHLAKSILVLSAWF</sequence>
<evidence type="ECO:0000256" key="3">
    <source>
        <dbReference type="ARBA" id="ARBA00022989"/>
    </source>
</evidence>
<evidence type="ECO:0000256" key="2">
    <source>
        <dbReference type="ARBA" id="ARBA00022692"/>
    </source>
</evidence>
<evidence type="ECO:0000256" key="4">
    <source>
        <dbReference type="ARBA" id="ARBA00023136"/>
    </source>
</evidence>
<evidence type="ECO:0000313" key="6">
    <source>
        <dbReference type="Proteomes" id="UP000807353"/>
    </source>
</evidence>
<comment type="caution">
    <text evidence="5">The sequence shown here is derived from an EMBL/GenBank/DDBJ whole genome shotgun (WGS) entry which is preliminary data.</text>
</comment>
<proteinExistence type="predicted"/>
<accession>A0A9P6CDV9</accession>
<dbReference type="Proteomes" id="UP000807353">
    <property type="component" value="Unassembled WGS sequence"/>
</dbReference>
<dbReference type="GO" id="GO:0016020">
    <property type="term" value="C:membrane"/>
    <property type="evidence" value="ECO:0007669"/>
    <property type="project" value="UniProtKB-SubCell"/>
</dbReference>
<keyword evidence="6" id="KW-1185">Reference proteome</keyword>
<gene>
    <name evidence="5" type="ORF">BDZ94DRAFT_1273179</name>
</gene>
<dbReference type="Gene3D" id="1.50.40.10">
    <property type="entry name" value="Mitochondrial carrier domain"/>
    <property type="match status" value="1"/>
</dbReference>
<dbReference type="AlphaFoldDB" id="A0A9P6CDV9"/>
<dbReference type="EMBL" id="MU150371">
    <property type="protein sequence ID" value="KAF9457449.1"/>
    <property type="molecule type" value="Genomic_DNA"/>
</dbReference>
<dbReference type="SUPFAM" id="SSF103506">
    <property type="entry name" value="Mitochondrial carrier"/>
    <property type="match status" value="1"/>
</dbReference>
<comment type="subcellular location">
    <subcellularLocation>
        <location evidence="1">Membrane</location>
    </subcellularLocation>
</comment>
<evidence type="ECO:0000256" key="1">
    <source>
        <dbReference type="ARBA" id="ARBA00004370"/>
    </source>
</evidence>
<evidence type="ECO:0000313" key="5">
    <source>
        <dbReference type="EMBL" id="KAF9457449.1"/>
    </source>
</evidence>
<keyword evidence="3" id="KW-1133">Transmembrane helix</keyword>
<protein>
    <submittedName>
        <fullName evidence="5">Uncharacterized protein</fullName>
    </submittedName>
</protein>
<organism evidence="5 6">
    <name type="scientific">Collybia nuda</name>
    <dbReference type="NCBI Taxonomy" id="64659"/>
    <lineage>
        <taxon>Eukaryota</taxon>
        <taxon>Fungi</taxon>
        <taxon>Dikarya</taxon>
        <taxon>Basidiomycota</taxon>
        <taxon>Agaricomycotina</taxon>
        <taxon>Agaricomycetes</taxon>
        <taxon>Agaricomycetidae</taxon>
        <taxon>Agaricales</taxon>
        <taxon>Tricholomatineae</taxon>
        <taxon>Clitocybaceae</taxon>
        <taxon>Collybia</taxon>
    </lineage>
</organism>
<reference evidence="5" key="1">
    <citation type="submission" date="2020-11" db="EMBL/GenBank/DDBJ databases">
        <authorList>
            <consortium name="DOE Joint Genome Institute"/>
            <person name="Ahrendt S."/>
            <person name="Riley R."/>
            <person name="Andreopoulos W."/>
            <person name="Labutti K."/>
            <person name="Pangilinan J."/>
            <person name="Ruiz-Duenas F.J."/>
            <person name="Barrasa J.M."/>
            <person name="Sanchez-Garcia M."/>
            <person name="Camarero S."/>
            <person name="Miyauchi S."/>
            <person name="Serrano A."/>
            <person name="Linde D."/>
            <person name="Babiker R."/>
            <person name="Drula E."/>
            <person name="Ayuso-Fernandez I."/>
            <person name="Pacheco R."/>
            <person name="Padilla G."/>
            <person name="Ferreira P."/>
            <person name="Barriuso J."/>
            <person name="Kellner H."/>
            <person name="Castanera R."/>
            <person name="Alfaro M."/>
            <person name="Ramirez L."/>
            <person name="Pisabarro A.G."/>
            <person name="Kuo A."/>
            <person name="Tritt A."/>
            <person name="Lipzen A."/>
            <person name="He G."/>
            <person name="Yan M."/>
            <person name="Ng V."/>
            <person name="Cullen D."/>
            <person name="Martin F."/>
            <person name="Rosso M.-N."/>
            <person name="Henrissat B."/>
            <person name="Hibbett D."/>
            <person name="Martinez A.T."/>
            <person name="Grigoriev I.V."/>
        </authorList>
    </citation>
    <scope>NUCLEOTIDE SEQUENCE</scope>
    <source>
        <strain evidence="5">CBS 247.69</strain>
    </source>
</reference>
<name>A0A9P6CDV9_9AGAR</name>
<dbReference type="OrthoDB" id="270584at2759"/>
<dbReference type="InterPro" id="IPR023395">
    <property type="entry name" value="MCP_dom_sf"/>
</dbReference>